<proteinExistence type="predicted"/>
<gene>
    <name evidence="1" type="ORF">JIV24_15820</name>
</gene>
<protein>
    <submittedName>
        <fullName evidence="1">Cysteine-rich CWC family protein</fullName>
    </submittedName>
</protein>
<evidence type="ECO:0000313" key="1">
    <source>
        <dbReference type="EMBL" id="MBK3518816.1"/>
    </source>
</evidence>
<dbReference type="EMBL" id="JAENRR010000042">
    <property type="protein sequence ID" value="MBK3518816.1"/>
    <property type="molecule type" value="Genomic_DNA"/>
</dbReference>
<dbReference type="InterPro" id="IPR032720">
    <property type="entry name" value="Cys_rich_CWC"/>
</dbReference>
<name>A0ABS1HMG8_9BACT</name>
<accession>A0ABS1HMG8</accession>
<sequence>MTDGIKKKECPRCGTEFFCHADSDAPCWCMSYDINPENLKVLGIKYKGCICPECLKLYGQKRK</sequence>
<dbReference type="Pfam" id="PF14375">
    <property type="entry name" value="Cys_rich_CWC"/>
    <property type="match status" value="1"/>
</dbReference>
<dbReference type="Proteomes" id="UP000605676">
    <property type="component" value="Unassembled WGS sequence"/>
</dbReference>
<evidence type="ECO:0000313" key="2">
    <source>
        <dbReference type="Proteomes" id="UP000605676"/>
    </source>
</evidence>
<keyword evidence="2" id="KW-1185">Reference proteome</keyword>
<reference evidence="1 2" key="1">
    <citation type="submission" date="2021-01" db="EMBL/GenBank/DDBJ databases">
        <title>Carboxyliciviraga sp.nov., isolated from coastal sediments.</title>
        <authorList>
            <person name="Lu D."/>
            <person name="Zhang T."/>
        </authorList>
    </citation>
    <scope>NUCLEOTIDE SEQUENCE [LARGE SCALE GENOMIC DNA]</scope>
    <source>
        <strain evidence="1 2">N1Y132</strain>
    </source>
</reference>
<organism evidence="1 2">
    <name type="scientific">Carboxylicivirga marina</name>
    <dbReference type="NCBI Taxonomy" id="2800988"/>
    <lineage>
        <taxon>Bacteria</taxon>
        <taxon>Pseudomonadati</taxon>
        <taxon>Bacteroidota</taxon>
        <taxon>Bacteroidia</taxon>
        <taxon>Marinilabiliales</taxon>
        <taxon>Marinilabiliaceae</taxon>
        <taxon>Carboxylicivirga</taxon>
    </lineage>
</organism>
<comment type="caution">
    <text evidence="1">The sequence shown here is derived from an EMBL/GenBank/DDBJ whole genome shotgun (WGS) entry which is preliminary data.</text>
</comment>
<dbReference type="RefSeq" id="WP_200466036.1">
    <property type="nucleotide sequence ID" value="NZ_JAENRR010000042.1"/>
</dbReference>